<keyword evidence="2" id="KW-1185">Reference proteome</keyword>
<evidence type="ECO:0008006" key="3">
    <source>
        <dbReference type="Google" id="ProtNLM"/>
    </source>
</evidence>
<evidence type="ECO:0000313" key="1">
    <source>
        <dbReference type="EMBL" id="SEQ71034.1"/>
    </source>
</evidence>
<organism evidence="1 2">
    <name type="scientific">Faunimonas pinastri</name>
    <dbReference type="NCBI Taxonomy" id="1855383"/>
    <lineage>
        <taxon>Bacteria</taxon>
        <taxon>Pseudomonadati</taxon>
        <taxon>Pseudomonadota</taxon>
        <taxon>Alphaproteobacteria</taxon>
        <taxon>Hyphomicrobiales</taxon>
        <taxon>Afifellaceae</taxon>
        <taxon>Faunimonas</taxon>
    </lineage>
</organism>
<dbReference type="EMBL" id="FOFG01000007">
    <property type="protein sequence ID" value="SEQ71034.1"/>
    <property type="molecule type" value="Genomic_DNA"/>
</dbReference>
<dbReference type="AlphaFoldDB" id="A0A1H9I8X9"/>
<name>A0A1H9I8X9_9HYPH</name>
<sequence length="275" mass="29973">MTTRQIKPLALPDIPPGDVDMPAPTFEWLSPLDLLVDETYQRDLSDNSVRLIRKIVGGWDWRRFKPPVVVKTDAGFEVIDGQHTAIAAATHPEITRIPVMLVEAAELAERASAFLGHNRDRIAVTPAQMHYAAVAAGDEDALTVAQVCARAGVKIARHPPGQGRYRIGETSAVGSLGALISRRGVKPAREILQVLVEAGCAPISAEQIRAAEMLLTDAEYSGDIEAADLVTTIIATREDAEREAKTFAAAHQVPRWKALGIVWFKRKPRGRKRAA</sequence>
<gene>
    <name evidence="1" type="ORF">SAMN05216548_10722</name>
</gene>
<proteinExistence type="predicted"/>
<dbReference type="STRING" id="1855383.SAMN05216548_10722"/>
<evidence type="ECO:0000313" key="2">
    <source>
        <dbReference type="Proteomes" id="UP000199647"/>
    </source>
</evidence>
<reference evidence="1 2" key="1">
    <citation type="submission" date="2016-10" db="EMBL/GenBank/DDBJ databases">
        <authorList>
            <person name="de Groot N.N."/>
        </authorList>
    </citation>
    <scope>NUCLEOTIDE SEQUENCE [LARGE SCALE GENOMIC DNA]</scope>
    <source>
        <strain evidence="1 2">A52C2</strain>
    </source>
</reference>
<dbReference type="Proteomes" id="UP000199647">
    <property type="component" value="Unassembled WGS sequence"/>
</dbReference>
<accession>A0A1H9I8X9</accession>
<protein>
    <recommendedName>
        <fullName evidence="3">ParB/Sulfiredoxin domain-containing protein</fullName>
    </recommendedName>
</protein>